<name>M0N1S9_9EURY</name>
<accession>M0N1S9</accession>
<comment type="caution">
    <text evidence="3">The sequence shown here is derived from an EMBL/GenBank/DDBJ whole genome shotgun (WGS) entry which is preliminary data.</text>
</comment>
<dbReference type="InterPro" id="IPR058394">
    <property type="entry name" value="DUF8081"/>
</dbReference>
<dbReference type="Pfam" id="PF26297">
    <property type="entry name" value="DUF8081"/>
    <property type="match status" value="1"/>
</dbReference>
<dbReference type="RefSeq" id="WP_005043953.1">
    <property type="nucleotide sequence ID" value="NZ_AOME01000069.1"/>
</dbReference>
<dbReference type="OrthoDB" id="291179at2157"/>
<feature type="compositionally biased region" description="Polar residues" evidence="1">
    <location>
        <begin position="80"/>
        <end position="90"/>
    </location>
</feature>
<protein>
    <recommendedName>
        <fullName evidence="2">DUF8081 domain-containing protein</fullName>
    </recommendedName>
</protein>
<dbReference type="Proteomes" id="UP000011625">
    <property type="component" value="Unassembled WGS sequence"/>
</dbReference>
<evidence type="ECO:0000313" key="4">
    <source>
        <dbReference type="Proteomes" id="UP000011625"/>
    </source>
</evidence>
<keyword evidence="4" id="KW-1185">Reference proteome</keyword>
<evidence type="ECO:0000313" key="3">
    <source>
        <dbReference type="EMBL" id="EMA51054.1"/>
    </source>
</evidence>
<evidence type="ECO:0000256" key="1">
    <source>
        <dbReference type="SAM" id="MobiDB-lite"/>
    </source>
</evidence>
<dbReference type="EMBL" id="AOME01000069">
    <property type="protein sequence ID" value="EMA51054.1"/>
    <property type="molecule type" value="Genomic_DNA"/>
</dbReference>
<reference evidence="3 4" key="1">
    <citation type="journal article" date="2014" name="PLoS Genet.">
        <title>Phylogenetically driven sequencing of extremely halophilic archaea reveals strategies for static and dynamic osmo-response.</title>
        <authorList>
            <person name="Becker E.A."/>
            <person name="Seitzer P.M."/>
            <person name="Tritt A."/>
            <person name="Larsen D."/>
            <person name="Krusor M."/>
            <person name="Yao A.I."/>
            <person name="Wu D."/>
            <person name="Madern D."/>
            <person name="Eisen J.A."/>
            <person name="Darling A.E."/>
            <person name="Facciotti M.T."/>
        </authorList>
    </citation>
    <scope>NUCLEOTIDE SEQUENCE [LARGE SCALE GENOMIC DNA]</scope>
    <source>
        <strain evidence="3 4">DSM 8989</strain>
    </source>
</reference>
<dbReference type="PATRIC" id="fig|1227456.3.peg.2630"/>
<sequence length="90" mass="9473">MSGYVVEIKPSARRSSRTAGEWVHESGPHRRFASKALACEWARKASADGPVWVQDVPAHDPNPADGYLVGGRRTAGSPATAGSQSSLDGV</sequence>
<proteinExistence type="predicted"/>
<feature type="domain" description="DUF8081" evidence="2">
    <location>
        <begin position="4"/>
        <end position="70"/>
    </location>
</feature>
<dbReference type="AlphaFoldDB" id="M0N1S9"/>
<feature type="region of interest" description="Disordered" evidence="1">
    <location>
        <begin position="63"/>
        <end position="90"/>
    </location>
</feature>
<organism evidence="3 4">
    <name type="scientific">Halococcus salifodinae DSM 8989</name>
    <dbReference type="NCBI Taxonomy" id="1227456"/>
    <lineage>
        <taxon>Archaea</taxon>
        <taxon>Methanobacteriati</taxon>
        <taxon>Methanobacteriota</taxon>
        <taxon>Stenosarchaea group</taxon>
        <taxon>Halobacteria</taxon>
        <taxon>Halobacteriales</taxon>
        <taxon>Halococcaceae</taxon>
        <taxon>Halococcus</taxon>
    </lineage>
</organism>
<evidence type="ECO:0000259" key="2">
    <source>
        <dbReference type="Pfam" id="PF26297"/>
    </source>
</evidence>
<gene>
    <name evidence="3" type="ORF">C450_13005</name>
</gene>